<reference evidence="2 3" key="1">
    <citation type="submission" date="2017-03" db="EMBL/GenBank/DDBJ databases">
        <authorList>
            <person name="Afonso C.L."/>
            <person name="Miller P.J."/>
            <person name="Scott M.A."/>
            <person name="Spackman E."/>
            <person name="Goraichik I."/>
            <person name="Dimitrov K.M."/>
            <person name="Suarez D.L."/>
            <person name="Swayne D.E."/>
        </authorList>
    </citation>
    <scope>NUCLEOTIDE SEQUENCE [LARGE SCALE GENOMIC DNA]</scope>
    <source>
        <strain evidence="2 3">CECT 7023</strain>
    </source>
</reference>
<gene>
    <name evidence="2" type="ORF">ROA7023_03004</name>
</gene>
<organism evidence="2 3">
    <name type="scientific">Roseisalinus antarcticus</name>
    <dbReference type="NCBI Taxonomy" id="254357"/>
    <lineage>
        <taxon>Bacteria</taxon>
        <taxon>Pseudomonadati</taxon>
        <taxon>Pseudomonadota</taxon>
        <taxon>Alphaproteobacteria</taxon>
        <taxon>Rhodobacterales</taxon>
        <taxon>Roseobacteraceae</taxon>
        <taxon>Roseisalinus</taxon>
    </lineage>
</organism>
<keyword evidence="3" id="KW-1185">Reference proteome</keyword>
<dbReference type="RefSeq" id="WP_085879809.1">
    <property type="nucleotide sequence ID" value="NZ_FWFZ01000017.1"/>
</dbReference>
<dbReference type="EMBL" id="FWFZ01000017">
    <property type="protein sequence ID" value="SLN64293.1"/>
    <property type="molecule type" value="Genomic_DNA"/>
</dbReference>
<accession>A0A1Y5TNB5</accession>
<proteinExistence type="predicted"/>
<dbReference type="InterPro" id="IPR039523">
    <property type="entry name" value="RimK-rel_E_lig_ATP-grasp"/>
</dbReference>
<evidence type="ECO:0000313" key="2">
    <source>
        <dbReference type="EMBL" id="SLN64293.1"/>
    </source>
</evidence>
<evidence type="ECO:0000259" key="1">
    <source>
        <dbReference type="Pfam" id="PF14397"/>
    </source>
</evidence>
<feature type="domain" description="Alpha-L-glutamate ligase-related protein ATP-grasp" evidence="1">
    <location>
        <begin position="188"/>
        <end position="323"/>
    </location>
</feature>
<evidence type="ECO:0000313" key="3">
    <source>
        <dbReference type="Proteomes" id="UP000193900"/>
    </source>
</evidence>
<dbReference type="AlphaFoldDB" id="A0A1Y5TNB5"/>
<protein>
    <recommendedName>
        <fullName evidence="1">Alpha-L-glutamate ligase-related protein ATP-grasp domain-containing protein</fullName>
    </recommendedName>
</protein>
<sequence length="350" mass="36838">MSLSRRIRSGARSLAGHAVAARRLRLKQTEARHALARLATRRGPLDRGLDRAARDYAGDVLGGVAHAPWLQVYAAMQGRFVEGWIPDSYYIATALARVNGDCHHLARHRTANHAFFGASGFPDVACVVNGRLVAPDYGPLSASDLGAAAEASGGLVFKPDHSAFGRGIRFLAPDALDIEALRTLGNGVLQRRVVADPALTAFGSAALPTLRVCTVVAQDGGVSARACYLKLGRQAETHVISASQVRVPIDLATGAFAAEGVLADWLPVAAHPDSGIAFAGHLVPGIAACIQTACDLHGRLPLARYVCWDLVPEAGGGVAVLEWEGGVVNFAEATQGPCFADLGWDRFHHG</sequence>
<name>A0A1Y5TNB5_9RHOB</name>
<dbReference type="Proteomes" id="UP000193900">
    <property type="component" value="Unassembled WGS sequence"/>
</dbReference>
<dbReference type="OrthoDB" id="2077809at2"/>
<dbReference type="Pfam" id="PF14397">
    <property type="entry name" value="ATPgrasp_ST"/>
    <property type="match status" value="1"/>
</dbReference>